<dbReference type="InterPro" id="IPR046357">
    <property type="entry name" value="PPIase_dom_sf"/>
</dbReference>
<evidence type="ECO:0000256" key="5">
    <source>
        <dbReference type="ARBA" id="ARBA00023235"/>
    </source>
</evidence>
<dbReference type="Proteomes" id="UP000242753">
    <property type="component" value="Chromosome I"/>
</dbReference>
<evidence type="ECO:0000256" key="1">
    <source>
        <dbReference type="ARBA" id="ARBA00022729"/>
    </source>
</evidence>
<evidence type="ECO:0000313" key="8">
    <source>
        <dbReference type="EMBL" id="CEN32345.1"/>
    </source>
</evidence>
<feature type="domain" description="PpiC" evidence="7">
    <location>
        <begin position="285"/>
        <end position="386"/>
    </location>
</feature>
<dbReference type="PANTHER" id="PTHR47637:SF1">
    <property type="entry name" value="CHAPERONE SURA"/>
    <property type="match status" value="1"/>
</dbReference>
<organism evidence="8 9">
    <name type="scientific">Candidatus Westeberhardia cardiocondylae</name>
    <dbReference type="NCBI Taxonomy" id="1594731"/>
    <lineage>
        <taxon>Bacteria</taxon>
        <taxon>Pseudomonadati</taxon>
        <taxon>Pseudomonadota</taxon>
        <taxon>Gammaproteobacteria</taxon>
        <taxon>Enterobacterales</taxon>
        <taxon>Enterobacteriaceae</taxon>
        <taxon>ant endosymbionts</taxon>
        <taxon>Candidatus Westeberhardia</taxon>
    </lineage>
</organism>
<accession>A0A0H5BX45</accession>
<dbReference type="KEGG" id="wca:WEOB_417"/>
<dbReference type="STRING" id="1594731.WEOB_417"/>
<evidence type="ECO:0000256" key="6">
    <source>
        <dbReference type="PROSITE-ProRule" id="PRU00278"/>
    </source>
</evidence>
<dbReference type="SUPFAM" id="SSF109998">
    <property type="entry name" value="Triger factor/SurA peptide-binding domain-like"/>
    <property type="match status" value="1"/>
</dbReference>
<keyword evidence="1" id="KW-0732">Signal</keyword>
<dbReference type="Pfam" id="PF00639">
    <property type="entry name" value="Rotamase"/>
    <property type="match status" value="1"/>
</dbReference>
<keyword evidence="3 6" id="KW-0697">Rotamase</keyword>
<dbReference type="Pfam" id="PF09312">
    <property type="entry name" value="SurA_N"/>
    <property type="match status" value="1"/>
</dbReference>
<dbReference type="SUPFAM" id="SSF54534">
    <property type="entry name" value="FKBP-like"/>
    <property type="match status" value="1"/>
</dbReference>
<protein>
    <submittedName>
        <fullName evidence="8">Chaperone surA</fullName>
    </submittedName>
</protein>
<dbReference type="Gene3D" id="3.10.50.40">
    <property type="match status" value="1"/>
</dbReference>
<name>A0A0H5BX45_9ENTR</name>
<dbReference type="AlphaFoldDB" id="A0A0H5BX45"/>
<keyword evidence="9" id="KW-1185">Reference proteome</keyword>
<dbReference type="PATRIC" id="fig|1594731.3.peg.395"/>
<keyword evidence="2" id="KW-0574">Periplasm</keyword>
<dbReference type="GO" id="GO:0003755">
    <property type="term" value="F:peptidyl-prolyl cis-trans isomerase activity"/>
    <property type="evidence" value="ECO:0007669"/>
    <property type="project" value="UniProtKB-KW"/>
</dbReference>
<reference evidence="9" key="1">
    <citation type="submission" date="2015-01" db="EMBL/GenBank/DDBJ databases">
        <authorList>
            <person name="Manzano-Marin A."/>
            <person name="Manzano-Marin A."/>
        </authorList>
    </citation>
    <scope>NUCLEOTIDE SEQUENCE [LARGE SCALE GENOMIC DNA]</scope>
    <source>
        <strain evidence="9">obscurior</strain>
    </source>
</reference>
<evidence type="ECO:0000313" key="9">
    <source>
        <dbReference type="Proteomes" id="UP000242753"/>
    </source>
</evidence>
<evidence type="ECO:0000256" key="4">
    <source>
        <dbReference type="ARBA" id="ARBA00023186"/>
    </source>
</evidence>
<dbReference type="Gene3D" id="1.10.4030.10">
    <property type="entry name" value="Porin chaperone SurA, peptide-binding domain"/>
    <property type="match status" value="1"/>
</dbReference>
<dbReference type="EMBL" id="LN774881">
    <property type="protein sequence ID" value="CEN32345.1"/>
    <property type="molecule type" value="Genomic_DNA"/>
</dbReference>
<evidence type="ECO:0000256" key="3">
    <source>
        <dbReference type="ARBA" id="ARBA00023110"/>
    </source>
</evidence>
<sequence length="430" mass="51502">MLKFLIFFLIYLTQINIGFSNSVYESDKIVAIVNEDILLKSDVCTLQNIFFMKKKNIQSEDNKNNLFNYFFSPLCPLKELVIRSIIFQLAKKKCIFVNEDEVNKIFHGYNIINKTDNSKISVDETLRYARIKNMIQKELIISQFIFDEIRKKFIILPEEIESTMKKICIQYDNETQFYLSYFSIKVPDVFSSNEDKKRIMINSLKKLIKIENGTFNIEYLLNKFSQKNNFMQKSFTKWCRIKEIPILIDLQNIKKGDIIGPVFFNSCFHIIKINNICVRNAEKMIEKFYVKHIFFQNSEEDIANIRNFNKLKNFYYLIKNGYLNFNVLTKKISEDLHSKNKDGILNYRSIYFLDPIFQYHIEKLKLKEISFPVHSNYGWHLIQLFDTCKIGYIDSVLEKKAYYFLYHKKFIEEMYLWIQEKISSSYINII</sequence>
<dbReference type="InterPro" id="IPR000297">
    <property type="entry name" value="PPIase_PpiC"/>
</dbReference>
<dbReference type="InterPro" id="IPR015391">
    <property type="entry name" value="SurA_N"/>
</dbReference>
<evidence type="ECO:0000259" key="7">
    <source>
        <dbReference type="PROSITE" id="PS50198"/>
    </source>
</evidence>
<evidence type="ECO:0000256" key="2">
    <source>
        <dbReference type="ARBA" id="ARBA00022764"/>
    </source>
</evidence>
<dbReference type="InterPro" id="IPR027304">
    <property type="entry name" value="Trigger_fact/SurA_dom_sf"/>
</dbReference>
<gene>
    <name evidence="8" type="primary">surA</name>
    <name evidence="8" type="ORF">WEOB_417</name>
</gene>
<keyword evidence="4" id="KW-0143">Chaperone</keyword>
<keyword evidence="5 6" id="KW-0413">Isomerase</keyword>
<dbReference type="RefSeq" id="WP_281263881.1">
    <property type="nucleotide sequence ID" value="NZ_LN774881.1"/>
</dbReference>
<dbReference type="PROSITE" id="PS50198">
    <property type="entry name" value="PPIC_PPIASE_2"/>
    <property type="match status" value="1"/>
</dbReference>
<dbReference type="PANTHER" id="PTHR47637">
    <property type="entry name" value="CHAPERONE SURA"/>
    <property type="match status" value="1"/>
</dbReference>
<proteinExistence type="predicted"/>
<dbReference type="InterPro" id="IPR050280">
    <property type="entry name" value="OMP_Chaperone_SurA"/>
</dbReference>